<feature type="signal peptide" evidence="2">
    <location>
        <begin position="1"/>
        <end position="28"/>
    </location>
</feature>
<evidence type="ECO:0000259" key="3">
    <source>
        <dbReference type="Pfam" id="PF14349"/>
    </source>
</evidence>
<dbReference type="Pfam" id="PF14349">
    <property type="entry name" value="SprA_N"/>
    <property type="match status" value="2"/>
</dbReference>
<name>A0A1I5EQZ5_9FLAO</name>
<feature type="domain" description="Gliding motility protein SprA N-terminal" evidence="3">
    <location>
        <begin position="1146"/>
        <end position="1662"/>
    </location>
</feature>
<organism evidence="4 5">
    <name type="scientific">Paenimyroides ummariense</name>
    <dbReference type="NCBI Taxonomy" id="913024"/>
    <lineage>
        <taxon>Bacteria</taxon>
        <taxon>Pseudomonadati</taxon>
        <taxon>Bacteroidota</taxon>
        <taxon>Flavobacteriia</taxon>
        <taxon>Flavobacteriales</taxon>
        <taxon>Flavobacteriaceae</taxon>
        <taxon>Paenimyroides</taxon>
    </lineage>
</organism>
<dbReference type="EMBL" id="FOVI01000022">
    <property type="protein sequence ID" value="SFO13796.1"/>
    <property type="molecule type" value="Genomic_DNA"/>
</dbReference>
<keyword evidence="5" id="KW-1185">Reference proteome</keyword>
<dbReference type="InterPro" id="IPR025684">
    <property type="entry name" value="SprA_N_dom"/>
</dbReference>
<gene>
    <name evidence="4" type="ORF">SAMN05421741_1225</name>
</gene>
<evidence type="ECO:0000313" key="5">
    <source>
        <dbReference type="Proteomes" id="UP000199036"/>
    </source>
</evidence>
<evidence type="ECO:0000313" key="4">
    <source>
        <dbReference type="EMBL" id="SFO13796.1"/>
    </source>
</evidence>
<evidence type="ECO:0000256" key="2">
    <source>
        <dbReference type="SAM" id="SignalP"/>
    </source>
</evidence>
<feature type="compositionally biased region" description="Basic and acidic residues" evidence="1">
    <location>
        <begin position="1972"/>
        <end position="1988"/>
    </location>
</feature>
<dbReference type="InterPro" id="IPR026377">
    <property type="entry name" value="Cell_surface_SprA"/>
</dbReference>
<feature type="region of interest" description="Disordered" evidence="1">
    <location>
        <begin position="601"/>
        <end position="631"/>
    </location>
</feature>
<feature type="region of interest" description="Disordered" evidence="1">
    <location>
        <begin position="1957"/>
        <end position="1990"/>
    </location>
</feature>
<proteinExistence type="predicted"/>
<dbReference type="RefSeq" id="WP_245758500.1">
    <property type="nucleotide sequence ID" value="NZ_FOVI01000022.1"/>
</dbReference>
<feature type="compositionally biased region" description="Low complexity" evidence="1">
    <location>
        <begin position="604"/>
        <end position="617"/>
    </location>
</feature>
<feature type="domain" description="Gliding motility protein SprA N-terminal" evidence="3">
    <location>
        <begin position="51"/>
        <end position="450"/>
    </location>
</feature>
<dbReference type="STRING" id="913024.SAMN05421741_1225"/>
<reference evidence="5" key="1">
    <citation type="submission" date="2016-10" db="EMBL/GenBank/DDBJ databases">
        <authorList>
            <person name="Varghese N."/>
            <person name="Submissions S."/>
        </authorList>
    </citation>
    <scope>NUCLEOTIDE SEQUENCE [LARGE SCALE GENOMIC DNA]</scope>
    <source>
        <strain evidence="5">DS-12</strain>
    </source>
</reference>
<evidence type="ECO:0000256" key="1">
    <source>
        <dbReference type="SAM" id="MobiDB-lite"/>
    </source>
</evidence>
<dbReference type="Proteomes" id="UP000199036">
    <property type="component" value="Unassembled WGS sequence"/>
</dbReference>
<accession>A0A1I5EQZ5</accession>
<keyword evidence="2" id="KW-0732">Signal</keyword>
<feature type="chain" id="PRO_5011595742" evidence="2">
    <location>
        <begin position="29"/>
        <end position="2443"/>
    </location>
</feature>
<protein>
    <submittedName>
        <fullName evidence="4">Cell surface protein SprA</fullName>
    </submittedName>
</protein>
<dbReference type="NCBIfam" id="TIGR04189">
    <property type="entry name" value="surface_SprA"/>
    <property type="match status" value="2"/>
</dbReference>
<sequence length="2443" mass="277642">MRASSRIYIYLKYFLVVIFLGNAAPALAQIEETEEESVIIRGAISLKDVDSIMKMYTYDPVSDKYLYTVTNNDYNLEYPMVLTRKQYEDILLKAAMREYYSKRLAAAEDRLTEDEKKDLLPGYYVNSKLFETIFGGNTIDVKPSGNVELDLGIRFTKQDNPIISPRNRRTFALDFNQRINLSLQGKVGTRLNTDINFNNQSTLDFQRQMLKLNYEPDEDAILQGIEVGNVSMPVNNSLVRGAQNLFGVKTKLQFGRTTITGVVSKQTSERKTIVAEGGGTVQNFEMFALDYEQNRNFFLSQYFRYQYDNALRNYPYIDSRVRITRVEVWVTNRQNRVGQTNNNMRNIIALQDLGEARLSNASTDRIIGLDLTANPTFFGTSQVNAPVDNKNNQFNPGAIGTNFLNEGIRQINTAQAGFNIPVTEGRDYVKLENARKLLENEFKFHPQLGYITLQQALNNDEVLAVAFEYTIGGKVYKVGEFGTDGVDATVIGQDGNNQDIPTTQGLVLKMLKSTLASVDEPVWDLMMKNMYQIPNTSFIEKEGFRFNIMYTDPSPLNYISPVAGTTLPEDVANTPLLNVFNLDRLNATDDPQAGGDGWFDYIANSPTSNNPSNNNNNQGGGGGYGNNNSNSALQNMNKFEGITVDQERGRIIFTTVEPFGEHLFKKLSNGTGENYDVDASYNPNQKKYVYKNLYRNTYIKAMQDSEKNKFQLKGKASSSSGDGIPINGFNIAQGSVVVTAGGRTLMEGADYTVDYQRGMVNILDPGLRESNTPIEISVEENSMFSQTRRNFFGVHVDHQVNDKLILGATYLRLTEQPLTVKSNYGEESVNNTIYGFNMNYSTDVPFLTRWVNKLPNIDTDVMSTLTFKGEFAYLKPGASKMDQLNGEATSFIENFEGTQSNIDVLNPTMWFLSSVPVGFGENFTDLQSGYRRAKMSWYNIDQIFYSPYRRPDSVTDAMISSNKTRRINKEELFPTMDVAQGELLTVNPLNLTYYPKERGPYNFNPQFLANNELPNPQQNWAGIMRSIASTNFEQANVEYIEFWMMDPYTGNTGDVTSTANTGKVYFNLGYISEDILQDGMKQYENGLPTPGTNAPTISSVWGKVPASTALIYAFDTDANNRIYQDVGLDGLNDEEEKAKFTQFSGLADPAADNYEFFLTAQGDIISRYKNYNGLQGNTPIQFSDTNRGNSNLPDVEDIDNDNTMNTINAYYQYEVNVNANPVIGENYVVDIRTTTEKFLNGNTTPVKWVQYKVPIIASQEYAVGAISDLQSVRFMRMFLTGFSEEVTLRFATLNLVRSDWRRYTDNLVEDPNVVVQGTNTGFDVTTLNILNNYSRTPIPYVLPPGITRERVNQNNTIINQNEQALSLRVYKANSTVTPDGLEPDDSRAVFKNVGNIDMRQYKKLRMFLHAEALESATDASRLKDDEMVAFIRFGNDFTNNFYQVEIPLKLTEWGTTISEEVWPLANEIELQLELLTKLKLMRNRDQNQDPSFIYFKNEDELAPELASKINKLRIGIKGNPNFGMLRTIMIGVRNNTRILYQDSPQSPRDIRGEVWFNELRMSDMTNKGGWAAVATVDAKIADFAAVTATVNKQTMGFGALEQGPQERSREDVFNYNVTTAVNAHQVLPKKWNLNIPFSYSIAEEKITPEYDPNDPDVRLQAKMDEAQSADERKQIKDRAIEYTKRTSINFIGVNKQRSPNQKQRFYDVENLTLSHSFNQVEQHNFEIEQLLDQQARSSLNYAYSFKPWNIEPFKKAENLKKNRYLKLFSDFNLNLLPTSVTFNSDVLRQYNQQKYRMIDVEGIEIQPLYRRNYFFNYNYGLNFNLTKSLTLNYTASNNNVVRNFMDENRFVDNSLGIWDGYFDPGTPNLRMQTLQLNYKLPFDKVPFLAFLNSDYSYTGDYSWQRATDAFSNVDYNGVNYQLGNTIQNANRHSLNTNVQMEVLYKYLGLVTSKQKNKKPTALASQKPQPGQKVERNKELTDKEKKEQEDQGSPVLDALINVVTMVKTASVTYEQSNGTVLPGYLGGLGFFGTSRPTLGYVFGSQEDVRYEAARKGWLTQYPEFNQEFSRMHTENLQFRAEARPFADLLITIDAIKQYSTNMSEQYDVTDGMYNSRSPYEYGMFQTSNIMIGTAFGRSDVNGSAAFEQFKANRIVVANRLAAARGIDLSDPANIDEYGYPVGYSRTNQEVLMPAFLAAYSGRDISKQDNGFMRNIPLPNWKIEYRGLTKLGWFKNHFTRVTLSHKYTSGYAVNNFQTNYEYLENPNALNAGGNYPTKNVVSNVTMDEQFSPLIRVDFLTKSGIDFGFGVNKDRILSMSFDNNLLTEVQGSEYSFKLGFIIKDVGFTTNFEGVANGGRIISDMRFATEFSWRRNQTLIRYLDYNNNQIGAGQDIKNIRVTAEYDLSKNFTARFYYEHMFSKAVISTSYPITNLRSGITLQYKFGN</sequence>